<evidence type="ECO:0000313" key="3">
    <source>
        <dbReference type="Proteomes" id="UP001190700"/>
    </source>
</evidence>
<feature type="compositionally biased region" description="Low complexity" evidence="1">
    <location>
        <begin position="114"/>
        <end position="123"/>
    </location>
</feature>
<feature type="compositionally biased region" description="Acidic residues" evidence="1">
    <location>
        <begin position="171"/>
        <end position="186"/>
    </location>
</feature>
<evidence type="ECO:0000313" key="2">
    <source>
        <dbReference type="EMBL" id="KAK3248648.1"/>
    </source>
</evidence>
<keyword evidence="3" id="KW-1185">Reference proteome</keyword>
<name>A0AAE0F1S6_9CHLO</name>
<reference evidence="2 3" key="1">
    <citation type="journal article" date="2015" name="Genome Biol. Evol.">
        <title>Comparative Genomics of a Bacterivorous Green Alga Reveals Evolutionary Causalities and Consequences of Phago-Mixotrophic Mode of Nutrition.</title>
        <authorList>
            <person name="Burns J.A."/>
            <person name="Paasch A."/>
            <person name="Narechania A."/>
            <person name="Kim E."/>
        </authorList>
    </citation>
    <scope>NUCLEOTIDE SEQUENCE [LARGE SCALE GENOMIC DNA]</scope>
    <source>
        <strain evidence="2 3">PLY_AMNH</strain>
    </source>
</reference>
<organism evidence="2 3">
    <name type="scientific">Cymbomonas tetramitiformis</name>
    <dbReference type="NCBI Taxonomy" id="36881"/>
    <lineage>
        <taxon>Eukaryota</taxon>
        <taxon>Viridiplantae</taxon>
        <taxon>Chlorophyta</taxon>
        <taxon>Pyramimonadophyceae</taxon>
        <taxon>Pyramimonadales</taxon>
        <taxon>Pyramimonadaceae</taxon>
        <taxon>Cymbomonas</taxon>
    </lineage>
</organism>
<accession>A0AAE0F1S6</accession>
<dbReference type="Proteomes" id="UP001190700">
    <property type="component" value="Unassembled WGS sequence"/>
</dbReference>
<feature type="compositionally biased region" description="Polar residues" evidence="1">
    <location>
        <begin position="277"/>
        <end position="292"/>
    </location>
</feature>
<feature type="region of interest" description="Disordered" evidence="1">
    <location>
        <begin position="44"/>
        <end position="429"/>
    </location>
</feature>
<gene>
    <name evidence="2" type="ORF">CYMTET_41893</name>
</gene>
<feature type="compositionally biased region" description="Polar residues" evidence="1">
    <location>
        <begin position="301"/>
        <end position="315"/>
    </location>
</feature>
<dbReference type="EMBL" id="LGRX02027912">
    <property type="protein sequence ID" value="KAK3248648.1"/>
    <property type="molecule type" value="Genomic_DNA"/>
</dbReference>
<sequence>MPAAGKAARAAIAAAKGLEVDSPARGSTDSEGWKPSYISRHRTVHEKSGAESLPVGSSARVSTSQYFLERKENIAQEVDPGSGSVPLIPPNAGPYSSDNPELETGPVAVGGGLAAARAAAAGRNPRTRSAPPSMLGGAARRKSLIDRQKALSLDNRAHSAHVAGSQPSQDYDAEVGETLEAEEPIEDTYLLTSTSSRRQRPSSAGTPKVFERLTNVDTQSSGGRARVLSATYRDSSVLRSVRRGEQRVQQSRRDGQNQPVQGRETYTTAFGSRMTRSRSLSSERGPSTSSHGMTPCRPSSGGATRQANVTVSTSGAPGFSRTGERSAIGRSAESAAASKTPFGAALEASRASRSVAAASKLGNSSGSDALAVKNLPNDVGAQRPDEISDSESEEEESEPEDEIPEEVRRPGEAEASGHRGQTKCEDEDIARAVSDRAKAISSTLTKGVEAPKKTEVQAPCCLAKLHQECELMKQCVGFDFSRLVEDILANPPLSPPPRVSPQNYSMQ</sequence>
<evidence type="ECO:0000256" key="1">
    <source>
        <dbReference type="SAM" id="MobiDB-lite"/>
    </source>
</evidence>
<comment type="caution">
    <text evidence="2">The sequence shown here is derived from an EMBL/GenBank/DDBJ whole genome shotgun (WGS) entry which is preliminary data.</text>
</comment>
<feature type="compositionally biased region" description="Low complexity" evidence="1">
    <location>
        <begin position="344"/>
        <end position="359"/>
    </location>
</feature>
<protein>
    <submittedName>
        <fullName evidence="2">Uncharacterized protein</fullName>
    </submittedName>
</protein>
<dbReference type="AlphaFoldDB" id="A0AAE0F1S6"/>
<feature type="compositionally biased region" description="Acidic residues" evidence="1">
    <location>
        <begin position="387"/>
        <end position="404"/>
    </location>
</feature>
<feature type="compositionally biased region" description="Basic and acidic residues" evidence="1">
    <location>
        <begin position="405"/>
        <end position="417"/>
    </location>
</feature>
<proteinExistence type="predicted"/>
<feature type="compositionally biased region" description="Polar residues" evidence="1">
    <location>
        <begin position="256"/>
        <end position="270"/>
    </location>
</feature>
<feature type="compositionally biased region" description="Basic and acidic residues" evidence="1">
    <location>
        <begin position="242"/>
        <end position="255"/>
    </location>
</feature>